<name>X0Y1Y4_9ZZZZ</name>
<sequence length="63" mass="7135">RIAWKQTRQYTIIVVHGIGLPMKKATTLANIEPYLITAQRLQTVCQIDLKNGLRFQAKLAVAK</sequence>
<dbReference type="AlphaFoldDB" id="X0Y1Y4"/>
<dbReference type="EMBL" id="BARS01042634">
    <property type="protein sequence ID" value="GAG30911.1"/>
    <property type="molecule type" value="Genomic_DNA"/>
</dbReference>
<gene>
    <name evidence="1" type="ORF">S01H1_64668</name>
</gene>
<feature type="non-terminal residue" evidence="1">
    <location>
        <position position="1"/>
    </location>
</feature>
<organism evidence="1">
    <name type="scientific">marine sediment metagenome</name>
    <dbReference type="NCBI Taxonomy" id="412755"/>
    <lineage>
        <taxon>unclassified sequences</taxon>
        <taxon>metagenomes</taxon>
        <taxon>ecological metagenomes</taxon>
    </lineage>
</organism>
<evidence type="ECO:0000313" key="1">
    <source>
        <dbReference type="EMBL" id="GAG30911.1"/>
    </source>
</evidence>
<accession>X0Y1Y4</accession>
<reference evidence="1" key="1">
    <citation type="journal article" date="2014" name="Front. Microbiol.">
        <title>High frequency of phylogenetically diverse reductive dehalogenase-homologous genes in deep subseafloor sedimentary metagenomes.</title>
        <authorList>
            <person name="Kawai M."/>
            <person name="Futagami T."/>
            <person name="Toyoda A."/>
            <person name="Takaki Y."/>
            <person name="Nishi S."/>
            <person name="Hori S."/>
            <person name="Arai W."/>
            <person name="Tsubouchi T."/>
            <person name="Morono Y."/>
            <person name="Uchiyama I."/>
            <person name="Ito T."/>
            <person name="Fujiyama A."/>
            <person name="Inagaki F."/>
            <person name="Takami H."/>
        </authorList>
    </citation>
    <scope>NUCLEOTIDE SEQUENCE</scope>
    <source>
        <strain evidence="1">Expedition CK06-06</strain>
    </source>
</reference>
<proteinExistence type="predicted"/>
<comment type="caution">
    <text evidence="1">The sequence shown here is derived from an EMBL/GenBank/DDBJ whole genome shotgun (WGS) entry which is preliminary data.</text>
</comment>
<protein>
    <submittedName>
        <fullName evidence="1">Uncharacterized protein</fullName>
    </submittedName>
</protein>